<dbReference type="Proteomes" id="UP000053257">
    <property type="component" value="Unassembled WGS sequence"/>
</dbReference>
<reference evidence="1 2" key="1">
    <citation type="journal article" date="2014" name="PLoS Genet.">
        <title>Analysis of the Phlebiopsis gigantea genome, transcriptome and secretome provides insight into its pioneer colonization strategies of wood.</title>
        <authorList>
            <person name="Hori C."/>
            <person name="Ishida T."/>
            <person name="Igarashi K."/>
            <person name="Samejima M."/>
            <person name="Suzuki H."/>
            <person name="Master E."/>
            <person name="Ferreira P."/>
            <person name="Ruiz-Duenas F.J."/>
            <person name="Held B."/>
            <person name="Canessa P."/>
            <person name="Larrondo L.F."/>
            <person name="Schmoll M."/>
            <person name="Druzhinina I.S."/>
            <person name="Kubicek C.P."/>
            <person name="Gaskell J.A."/>
            <person name="Kersten P."/>
            <person name="St John F."/>
            <person name="Glasner J."/>
            <person name="Sabat G."/>
            <person name="Splinter BonDurant S."/>
            <person name="Syed K."/>
            <person name="Yadav J."/>
            <person name="Mgbeahuruike A.C."/>
            <person name="Kovalchuk A."/>
            <person name="Asiegbu F.O."/>
            <person name="Lackner G."/>
            <person name="Hoffmeister D."/>
            <person name="Rencoret J."/>
            <person name="Gutierrez A."/>
            <person name="Sun H."/>
            <person name="Lindquist E."/>
            <person name="Barry K."/>
            <person name="Riley R."/>
            <person name="Grigoriev I.V."/>
            <person name="Henrissat B."/>
            <person name="Kues U."/>
            <person name="Berka R.M."/>
            <person name="Martinez A.T."/>
            <person name="Covert S.F."/>
            <person name="Blanchette R.A."/>
            <person name="Cullen D."/>
        </authorList>
    </citation>
    <scope>NUCLEOTIDE SEQUENCE [LARGE SCALE GENOMIC DNA]</scope>
    <source>
        <strain evidence="1 2">11061_1 CR5-6</strain>
    </source>
</reference>
<gene>
    <name evidence="1" type="ORF">PHLGIDRAFT_207009</name>
</gene>
<organism evidence="1 2">
    <name type="scientific">Phlebiopsis gigantea (strain 11061_1 CR5-6)</name>
    <name type="common">White-rot fungus</name>
    <name type="synonym">Peniophora gigantea</name>
    <dbReference type="NCBI Taxonomy" id="745531"/>
    <lineage>
        <taxon>Eukaryota</taxon>
        <taxon>Fungi</taxon>
        <taxon>Dikarya</taxon>
        <taxon>Basidiomycota</taxon>
        <taxon>Agaricomycotina</taxon>
        <taxon>Agaricomycetes</taxon>
        <taxon>Polyporales</taxon>
        <taxon>Phanerochaetaceae</taxon>
        <taxon>Phlebiopsis</taxon>
    </lineage>
</organism>
<sequence>MEAVVCLGTCSSILASGEASTVHTSCTLQTSYVSDLLQINDTISVGSSGQAQSAVLPSARHRRCVKRDGVVRKLTWP</sequence>
<dbReference type="HOGENOM" id="CLU_2638894_0_0_1"/>
<protein>
    <submittedName>
        <fullName evidence="1">Uncharacterized protein</fullName>
    </submittedName>
</protein>
<evidence type="ECO:0000313" key="1">
    <source>
        <dbReference type="EMBL" id="KIP04144.1"/>
    </source>
</evidence>
<dbReference type="EMBL" id="KN840585">
    <property type="protein sequence ID" value="KIP04144.1"/>
    <property type="molecule type" value="Genomic_DNA"/>
</dbReference>
<keyword evidence="2" id="KW-1185">Reference proteome</keyword>
<dbReference type="AlphaFoldDB" id="A0A0C3NH64"/>
<proteinExistence type="predicted"/>
<name>A0A0C3NH64_PHLG1</name>
<evidence type="ECO:0000313" key="2">
    <source>
        <dbReference type="Proteomes" id="UP000053257"/>
    </source>
</evidence>
<accession>A0A0C3NH64</accession>